<dbReference type="PANTHER" id="PTHR48081">
    <property type="entry name" value="AB HYDROLASE SUPERFAMILY PROTEIN C4A8.06C"/>
    <property type="match status" value="1"/>
</dbReference>
<dbReference type="GO" id="GO:0016787">
    <property type="term" value="F:hydrolase activity"/>
    <property type="evidence" value="ECO:0007669"/>
    <property type="project" value="UniProtKB-KW"/>
</dbReference>
<protein>
    <submittedName>
        <fullName evidence="3">Acetyl esterase/lipase</fullName>
    </submittedName>
</protein>
<keyword evidence="4" id="KW-1185">Reference proteome</keyword>
<dbReference type="EMBL" id="PVTE01000001">
    <property type="protein sequence ID" value="PRY47188.1"/>
    <property type="molecule type" value="Genomic_DNA"/>
</dbReference>
<proteinExistence type="predicted"/>
<dbReference type="Pfam" id="PF07859">
    <property type="entry name" value="Abhydrolase_3"/>
    <property type="match status" value="1"/>
</dbReference>
<organism evidence="3 4">
    <name type="scientific">Spirosoma oryzae</name>
    <dbReference type="NCBI Taxonomy" id="1469603"/>
    <lineage>
        <taxon>Bacteria</taxon>
        <taxon>Pseudomonadati</taxon>
        <taxon>Bacteroidota</taxon>
        <taxon>Cytophagia</taxon>
        <taxon>Cytophagales</taxon>
        <taxon>Cytophagaceae</taxon>
        <taxon>Spirosoma</taxon>
    </lineage>
</organism>
<gene>
    <name evidence="3" type="ORF">CLV58_101254</name>
</gene>
<dbReference type="PANTHER" id="PTHR48081:SF8">
    <property type="entry name" value="ALPHA_BETA HYDROLASE FOLD-3 DOMAIN-CONTAINING PROTEIN-RELATED"/>
    <property type="match status" value="1"/>
</dbReference>
<dbReference type="Proteomes" id="UP000238375">
    <property type="component" value="Unassembled WGS sequence"/>
</dbReference>
<dbReference type="InterPro" id="IPR013094">
    <property type="entry name" value="AB_hydrolase_3"/>
</dbReference>
<dbReference type="InterPro" id="IPR029058">
    <property type="entry name" value="AB_hydrolase_fold"/>
</dbReference>
<dbReference type="AlphaFoldDB" id="A0A2T0TNS9"/>
<evidence type="ECO:0000256" key="1">
    <source>
        <dbReference type="ARBA" id="ARBA00022801"/>
    </source>
</evidence>
<evidence type="ECO:0000259" key="2">
    <source>
        <dbReference type="Pfam" id="PF07859"/>
    </source>
</evidence>
<reference evidence="3 4" key="1">
    <citation type="submission" date="2018-03" db="EMBL/GenBank/DDBJ databases">
        <title>Genomic Encyclopedia of Archaeal and Bacterial Type Strains, Phase II (KMG-II): from individual species to whole genera.</title>
        <authorList>
            <person name="Goeker M."/>
        </authorList>
    </citation>
    <scope>NUCLEOTIDE SEQUENCE [LARGE SCALE GENOMIC DNA]</scope>
    <source>
        <strain evidence="3 4">DSM 28354</strain>
    </source>
</reference>
<evidence type="ECO:0000313" key="3">
    <source>
        <dbReference type="EMBL" id="PRY47188.1"/>
    </source>
</evidence>
<dbReference type="Gene3D" id="3.40.50.1820">
    <property type="entry name" value="alpha/beta hydrolase"/>
    <property type="match status" value="1"/>
</dbReference>
<dbReference type="InterPro" id="IPR050300">
    <property type="entry name" value="GDXG_lipolytic_enzyme"/>
</dbReference>
<sequence>MPTPPPPPPGPSWQSNMLEICFRLFRFSRLFLWFSKQPRYRAGDFKTPDKLGFTTEMIAGLRCYWTNEPCRERGVLVYLPGGGFVTGPMKAHWEHCLRMSRRLRYAVLVIPYPLAPQHPFPAALNSILAVLLDLQRQQRMPENWLISGDSAGGNLALTTTLGLRQREAPLPRKLVLLSPVVNMNKVEYEGIPPDPMLSADYRTYVDQSYVQQANPADPLLSPIFADLSGLPPILIQMGTNDVLIHEVRKLVQQMQIAGQPVQFEQYSSMIHVFMLFWWLPEAHQAIRDQVTFITKV</sequence>
<evidence type="ECO:0000313" key="4">
    <source>
        <dbReference type="Proteomes" id="UP000238375"/>
    </source>
</evidence>
<comment type="caution">
    <text evidence="3">The sequence shown here is derived from an EMBL/GenBank/DDBJ whole genome shotgun (WGS) entry which is preliminary data.</text>
</comment>
<accession>A0A2T0TNS9</accession>
<name>A0A2T0TNS9_9BACT</name>
<feature type="domain" description="Alpha/beta hydrolase fold-3" evidence="2">
    <location>
        <begin position="76"/>
        <end position="274"/>
    </location>
</feature>
<dbReference type="RefSeq" id="WP_170108624.1">
    <property type="nucleotide sequence ID" value="NZ_PVTE01000001.1"/>
</dbReference>
<dbReference type="SUPFAM" id="SSF53474">
    <property type="entry name" value="alpha/beta-Hydrolases"/>
    <property type="match status" value="1"/>
</dbReference>
<keyword evidence="1" id="KW-0378">Hydrolase</keyword>